<dbReference type="EMBL" id="JAQJAC010000010">
    <property type="protein sequence ID" value="KAJ5569212.1"/>
    <property type="molecule type" value="Genomic_DNA"/>
</dbReference>
<protein>
    <submittedName>
        <fullName evidence="1">Uncharacterized protein</fullName>
    </submittedName>
</protein>
<reference evidence="1 2" key="1">
    <citation type="journal article" date="2023" name="IMA Fungus">
        <title>Comparative genomic study of the Penicillium genus elucidates a diverse pangenome and 15 lateral gene transfer events.</title>
        <authorList>
            <person name="Petersen C."/>
            <person name="Sorensen T."/>
            <person name="Nielsen M.R."/>
            <person name="Sondergaard T.E."/>
            <person name="Sorensen J.L."/>
            <person name="Fitzpatrick D.A."/>
            <person name="Frisvad J.C."/>
            <person name="Nielsen K.L."/>
        </authorList>
    </citation>
    <scope>NUCLEOTIDE SEQUENCE [LARGE SCALE GENOMIC DNA]</scope>
    <source>
        <strain evidence="1 2">IBT 29057</strain>
    </source>
</reference>
<gene>
    <name evidence="1" type="ORF">N7450_011698</name>
</gene>
<name>A0AAD6GN81_9EURO</name>
<dbReference type="Proteomes" id="UP001216150">
    <property type="component" value="Unassembled WGS sequence"/>
</dbReference>
<dbReference type="AlphaFoldDB" id="A0AAD6GN81"/>
<comment type="caution">
    <text evidence="1">The sequence shown here is derived from an EMBL/GenBank/DDBJ whole genome shotgun (WGS) entry which is preliminary data.</text>
</comment>
<accession>A0AAD6GN81</accession>
<keyword evidence="2" id="KW-1185">Reference proteome</keyword>
<evidence type="ECO:0000313" key="2">
    <source>
        <dbReference type="Proteomes" id="UP001216150"/>
    </source>
</evidence>
<evidence type="ECO:0000313" key="1">
    <source>
        <dbReference type="EMBL" id="KAJ5569212.1"/>
    </source>
</evidence>
<sequence>MANYYIHVPSQTEPGALTAKELLYAQMPCYFGIQDCTTAVRYAGTTLKSSHLTADFHAVILSICPASTVGFYSKMPAVHTAVALSTILGGLG</sequence>
<organism evidence="1 2">
    <name type="scientific">Penicillium hetheringtonii</name>
    <dbReference type="NCBI Taxonomy" id="911720"/>
    <lineage>
        <taxon>Eukaryota</taxon>
        <taxon>Fungi</taxon>
        <taxon>Dikarya</taxon>
        <taxon>Ascomycota</taxon>
        <taxon>Pezizomycotina</taxon>
        <taxon>Eurotiomycetes</taxon>
        <taxon>Eurotiomycetidae</taxon>
        <taxon>Eurotiales</taxon>
        <taxon>Aspergillaceae</taxon>
        <taxon>Penicillium</taxon>
    </lineage>
</organism>
<proteinExistence type="predicted"/>